<sequence length="600" mass="67664">MTREFQHISRSQFVLTYGPGSVIETKKGPRIIPSLEKGLGENFNPDTFRRFEIAETRISKYIKSRSEEKINIRILALPTNAGLGKQSNYRVYSTYVFPVWKVCYGRRGNHAPILYNGSKCPLCETNDESSAVRFVAACPDGHLDEVNWNYAVHKNSSCKPDYFRWKANGSSLEDIIIECPICRARNNMKEIYKMNFFCKGRIPERESPSSDYFPIYTKPDRSKNCEKMMKIMQRQSTSLRVSETMTLLTIPEFDNQISRILQRYDVSIALDTMMKMPSDILLRMDANTVIDWISSSLKGRIPDDSLEVISKEIREKGVLEFCDLYKRLNDESKSFMSLMYEEFDSLLSGAGSSTKNFVMGHPKKIISTSPLIPELLVHPISKIRTITVQLGYRRIVPTADESEPQLLVSSGVYLPSDGSIWYPGYEGFGEGIFITFGERKIPDLTSKLAYNLWKEYTDSGMKSDSGWSEVSVEPEFVWLHTLSHAVIRALSSHTGYSAVSLRERIYISRDGKNGGILIYNTSPGEDGGMGGLVGSVDIFHEIINSAVGNILLCSNDPLCCDATKSADCVNGAACYSCLLISETSCEHRNLWLDRHLLIGD</sequence>
<proteinExistence type="predicted"/>
<protein>
    <recommendedName>
        <fullName evidence="1">MrfA-like Zn-binding domain-containing protein</fullName>
    </recommendedName>
</protein>
<evidence type="ECO:0000259" key="1">
    <source>
        <dbReference type="Pfam" id="PF09369"/>
    </source>
</evidence>
<dbReference type="GeneID" id="24838658"/>
<evidence type="ECO:0000313" key="3">
    <source>
        <dbReference type="Proteomes" id="UP000033097"/>
    </source>
</evidence>
<dbReference type="InterPro" id="IPR047721">
    <property type="entry name" value="DrmB"/>
</dbReference>
<dbReference type="HOGENOM" id="CLU_020062_0_0_2"/>
<organism evidence="2 3">
    <name type="scientific">Methanosarcina mazei S-6</name>
    <dbReference type="NCBI Taxonomy" id="213585"/>
    <lineage>
        <taxon>Archaea</taxon>
        <taxon>Methanobacteriati</taxon>
        <taxon>Methanobacteriota</taxon>
        <taxon>Stenosarchaea group</taxon>
        <taxon>Methanomicrobia</taxon>
        <taxon>Methanosarcinales</taxon>
        <taxon>Methanosarcinaceae</taxon>
        <taxon>Methanosarcina</taxon>
    </lineage>
</organism>
<dbReference type="Proteomes" id="UP000033097">
    <property type="component" value="Chromosome"/>
</dbReference>
<dbReference type="STRING" id="213585.MSMAS_1025"/>
<dbReference type="RefSeq" id="WP_011032229.1">
    <property type="nucleotide sequence ID" value="NZ_CP009512.1"/>
</dbReference>
<name>A0A0E3LTW3_METMZ</name>
<gene>
    <name evidence="2" type="ORF">MSMAS_1025</name>
</gene>
<dbReference type="InterPro" id="IPR018973">
    <property type="entry name" value="MZB"/>
</dbReference>
<dbReference type="AlphaFoldDB" id="A0A0E3LTW3"/>
<accession>A0A0E3LTW3</accession>
<dbReference type="PATRIC" id="fig|213585.10.peg.1268"/>
<feature type="domain" description="MrfA-like Zn-binding" evidence="1">
    <location>
        <begin position="482"/>
        <end position="578"/>
    </location>
</feature>
<dbReference type="EMBL" id="CP009512">
    <property type="protein sequence ID" value="AKB64221.1"/>
    <property type="molecule type" value="Genomic_DNA"/>
</dbReference>
<evidence type="ECO:0000313" key="2">
    <source>
        <dbReference type="EMBL" id="AKB64221.1"/>
    </source>
</evidence>
<reference evidence="2 3" key="1">
    <citation type="submission" date="2014-07" db="EMBL/GenBank/DDBJ databases">
        <title>Methanogenic archaea and the global carbon cycle.</title>
        <authorList>
            <person name="Henriksen J.R."/>
            <person name="Luke J."/>
            <person name="Reinhart S."/>
            <person name="Benedict M.N."/>
            <person name="Youngblut N.D."/>
            <person name="Metcalf M.E."/>
            <person name="Whitaker R.J."/>
            <person name="Metcalf W.W."/>
        </authorList>
    </citation>
    <scope>NUCLEOTIDE SEQUENCE [LARGE SCALE GENOMIC DNA]</scope>
    <source>
        <strain evidence="2 3">S-6</strain>
    </source>
</reference>
<dbReference type="KEGG" id="mmj:MSMAS_1025"/>
<dbReference type="Pfam" id="PF09369">
    <property type="entry name" value="MZB"/>
    <property type="match status" value="1"/>
</dbReference>
<dbReference type="NCBIfam" id="NF038324">
    <property type="entry name" value="DrmB_fam"/>
    <property type="match status" value="1"/>
</dbReference>